<organism evidence="1 2">
    <name type="scientific">Flavobacterium zepuense</name>
    <dbReference type="NCBI Taxonomy" id="2593302"/>
    <lineage>
        <taxon>Bacteria</taxon>
        <taxon>Pseudomonadati</taxon>
        <taxon>Bacteroidota</taxon>
        <taxon>Flavobacteriia</taxon>
        <taxon>Flavobacteriales</taxon>
        <taxon>Flavobacteriaceae</taxon>
        <taxon>Flavobacterium</taxon>
    </lineage>
</organism>
<evidence type="ECO:0000313" key="2">
    <source>
        <dbReference type="Proteomes" id="UP000320643"/>
    </source>
</evidence>
<dbReference type="EMBL" id="VJVZ01000013">
    <property type="protein sequence ID" value="TRW22294.1"/>
    <property type="molecule type" value="Genomic_DNA"/>
</dbReference>
<dbReference type="AlphaFoldDB" id="A0A552UVN1"/>
<keyword evidence="2" id="KW-1185">Reference proteome</keyword>
<proteinExistence type="predicted"/>
<reference evidence="1 2" key="1">
    <citation type="submission" date="2019-07" db="EMBL/GenBank/DDBJ databases">
        <title>Flavobacterium sp. nov., isolated from glacier ice.</title>
        <authorList>
            <person name="Liu Q."/>
            <person name="Xin Y.-H."/>
        </authorList>
    </citation>
    <scope>NUCLEOTIDE SEQUENCE [LARGE SCALE GENOMIC DNA]</scope>
    <source>
        <strain evidence="1 2">ZT4R6</strain>
    </source>
</reference>
<protein>
    <submittedName>
        <fullName evidence="1">Uncharacterized protein</fullName>
    </submittedName>
</protein>
<dbReference type="Proteomes" id="UP000320643">
    <property type="component" value="Unassembled WGS sequence"/>
</dbReference>
<sequence>MALSDAQKDLYRELLDTNTVLDDLHELLKKYKDDNKSLIRLSGTKPDLINNIFEAVDANIISLIEIQSLIKDTEEYGDQHIFVFGLLNNTRAPYYNDANGLATKIIPSNKRSNFPLLTMMPENFEWADFRSPNRGIDNSWYMKMYDLKIRETKENDDFDAVTNRRTVVYKVYPTRMVYSIEWDGNDRIEIKVNRTTFDSAKSLKKSIAQVKNAVFGGGNGVLVDQDFAPVDLRDGIARILENSEENSSIYKLIMANFVDSKGGSGQFRSIDDYGDDDLLSESSRKSAIEAYQDGNASCTVLHVRFLASGSGGALKNDVNVIISRDAINHLIIPAKIKPSEYRYVRRQIY</sequence>
<evidence type="ECO:0000313" key="1">
    <source>
        <dbReference type="EMBL" id="TRW22294.1"/>
    </source>
</evidence>
<gene>
    <name evidence="1" type="ORF">FMM05_17465</name>
</gene>
<dbReference type="OrthoDB" id="1426185at2"/>
<dbReference type="RefSeq" id="WP_143374711.1">
    <property type="nucleotide sequence ID" value="NZ_VJVZ01000013.1"/>
</dbReference>
<comment type="caution">
    <text evidence="1">The sequence shown here is derived from an EMBL/GenBank/DDBJ whole genome shotgun (WGS) entry which is preliminary data.</text>
</comment>
<name>A0A552UVN1_9FLAO</name>
<accession>A0A552UVN1</accession>